<dbReference type="InterPro" id="IPR051954">
    <property type="entry name" value="tRNA_methyltransferase_THADA"/>
</dbReference>
<feature type="domain" description="DUF2428" evidence="4">
    <location>
        <begin position="967"/>
        <end position="1238"/>
    </location>
</feature>
<dbReference type="Pfam" id="PF10350">
    <property type="entry name" value="DUF2428"/>
    <property type="match status" value="1"/>
</dbReference>
<keyword evidence="2" id="KW-0819">tRNA processing</keyword>
<dbReference type="PANTHER" id="PTHR14387:SF7">
    <property type="entry name" value="THYROID ADENOMA-ASSOCIATED PROTEIN"/>
    <property type="match status" value="1"/>
</dbReference>
<feature type="domain" description="tRNA (32-2'-O)-methyltransferase regulator THADA-like TPR repeats region" evidence="5">
    <location>
        <begin position="565"/>
        <end position="817"/>
    </location>
</feature>
<dbReference type="Pfam" id="PF25150">
    <property type="entry name" value="TPR_Trm732"/>
    <property type="match status" value="1"/>
</dbReference>
<gene>
    <name evidence="8" type="primary">LOC108675697</name>
</gene>
<comment type="similarity">
    <text evidence="1">Belongs to the THADA family.</text>
</comment>
<accession>A0A8B7NZG1</accession>
<dbReference type="RefSeq" id="XP_018019219.1">
    <property type="nucleotide sequence ID" value="XM_018163730.2"/>
</dbReference>
<dbReference type="GO" id="GO:0030488">
    <property type="term" value="P:tRNA methylation"/>
    <property type="evidence" value="ECO:0007669"/>
    <property type="project" value="TreeGrafter"/>
</dbReference>
<dbReference type="GeneID" id="108675697"/>
<feature type="domain" description="tRNA (32-2'-O)-methyltransferase regulator THADA-like C-terminal TPR repeats region" evidence="6">
    <location>
        <begin position="1240"/>
        <end position="1394"/>
    </location>
</feature>
<dbReference type="Pfam" id="PF25151">
    <property type="entry name" value="TPR_Trm732_C"/>
    <property type="match status" value="1"/>
</dbReference>
<keyword evidence="7" id="KW-1185">Reference proteome</keyword>
<dbReference type="InterPro" id="IPR019442">
    <property type="entry name" value="THADA/TRM732_DUF2428"/>
</dbReference>
<evidence type="ECO:0000256" key="1">
    <source>
        <dbReference type="ARBA" id="ARBA00010409"/>
    </source>
</evidence>
<reference evidence="8" key="1">
    <citation type="submission" date="2025-08" db="UniProtKB">
        <authorList>
            <consortium name="RefSeq"/>
        </authorList>
    </citation>
    <scope>IDENTIFICATION</scope>
    <source>
        <tissue evidence="8">Whole organism</tissue>
    </source>
</reference>
<dbReference type="InterPro" id="IPR056842">
    <property type="entry name" value="THADA-like_TPR_C"/>
</dbReference>
<dbReference type="CTD" id="63892"/>
<dbReference type="Proteomes" id="UP000694843">
    <property type="component" value="Unplaced"/>
</dbReference>
<dbReference type="KEGG" id="hazt:108675697"/>
<protein>
    <recommendedName>
        <fullName evidence="3">tRNA (32-2'-O)-methyltransferase regulator THADA</fullName>
    </recommendedName>
</protein>
<organism evidence="7 8">
    <name type="scientific">Hyalella azteca</name>
    <name type="common">Amphipod</name>
    <dbReference type="NCBI Taxonomy" id="294128"/>
    <lineage>
        <taxon>Eukaryota</taxon>
        <taxon>Metazoa</taxon>
        <taxon>Ecdysozoa</taxon>
        <taxon>Arthropoda</taxon>
        <taxon>Crustacea</taxon>
        <taxon>Multicrustacea</taxon>
        <taxon>Malacostraca</taxon>
        <taxon>Eumalacostraca</taxon>
        <taxon>Peracarida</taxon>
        <taxon>Amphipoda</taxon>
        <taxon>Senticaudata</taxon>
        <taxon>Talitrida</taxon>
        <taxon>Talitroidea</taxon>
        <taxon>Hyalellidae</taxon>
        <taxon>Hyalella</taxon>
    </lineage>
</organism>
<evidence type="ECO:0000313" key="8">
    <source>
        <dbReference type="RefSeq" id="XP_018019219.1"/>
    </source>
</evidence>
<dbReference type="InterPro" id="IPR016024">
    <property type="entry name" value="ARM-type_fold"/>
</dbReference>
<evidence type="ECO:0000256" key="3">
    <source>
        <dbReference type="ARBA" id="ARBA00035698"/>
    </source>
</evidence>
<evidence type="ECO:0000256" key="2">
    <source>
        <dbReference type="ARBA" id="ARBA00022694"/>
    </source>
</evidence>
<evidence type="ECO:0000259" key="5">
    <source>
        <dbReference type="Pfam" id="PF25150"/>
    </source>
</evidence>
<evidence type="ECO:0000259" key="4">
    <source>
        <dbReference type="Pfam" id="PF10350"/>
    </source>
</evidence>
<dbReference type="OrthoDB" id="73997at2759"/>
<name>A0A8B7NZG1_HYAAZ</name>
<sequence length="2100" mass="233264">MLHSNEVPKKQRVRTCQFIPLSLDPPLSPSDAVNLLWTGLSKSTTPSSQADAVNKFGEVSSSDCCSDADIRQAINLLCQSLFQCPLKAQLTTKITRSLHTIQKNKPDIFYPEIHQVLNKVFLDENAVPQKLCHALALVMSSKIVNIHTAIACSCQTLNGLIKKRCSNEGNISSTSIQDMNNSCETQLSPESGMELHLHVKLCDAVKKQLSCLSRATFDEHTPHVTVSTMQHELQELMKSTVAYLQTLTPALGSQHNETCGSQKISCMQFSDAIFSSHMAPLAQVSIEILAAKKSTLDLRLVSGQLLGVLGTFCDGGIHALIVAALELSFTSTLENSALVEIVASVQSLPILGRIAVLHGLLCTVPSTELLETRIYVENENPANPKVFGMELLKHIFVIGNSSADGELTVSCSRLLNHWTLRVLSARSTCEKFSELMPVASELEKKLLEYLELTWEHYLDRVKHTTYETFMNFLEIRQVSLNDSSHSYFMSLACRLVSVVPRKKFAVSALRCLVKHVSVQTLLDSFPGLPLALVKNLADFSHAGCCSEALKALFLKHIQEVSSDEWQEFWITLIFDNFSLEMTSFGFELLIKNLLETCPSSLAFAIKHVLKREKSLNYEHYMLLISCLKVGKNFSEAAVKDHAPIGDTTQSLKLWKNLIPYSILQRCLFHVDEWVQISAFGLICDSQKLTDGFEQEELNLLLEFFRRSLSNDVPSRRQAMRASAKHLFQRLQNCYKAAKKITIKGLLLEIDVSIDATFIAANDELRTYKAFCEMVTDTLFAYLHPSYSYSRRCCALWILSDYQSCIGVDSDTSELRIQSHSNSKSFGHDLLLCLNDNYLHNKETATKLLLSEQMTGNFSVDNLFECVFSLASSCKPSDSLTASHVLQYLLACPEPLHYGGLKFGPRNCLEMCRCIYSKLKCEIKQACEDIFASSASHPMYGLLFLLRVVFARVTKEDLEKNSREWCVFIEELVLICRDVHSHVRFVVENDSPEGNIPLNLPVLEKVVENSLGNRESNSVQIKSSSESVMSIDRLSKATGVSAQMLLLCAWRTVKEISGLFADICQHHAILFSSTANFSVGIFEEISDYFIQVLALTKHRGAFEQTYAEYLRVCEQLWLSKNPKFNAVPETWIENIICDINSKPDGKFCATRRSAGIPFIILGALTTEPPVHGSLCLQKTMECLLASASSDSSQSSDARLHALNILRVLYRDAKLGDSIIPFVSDGVKSAICGFSSAVWSIRNSSTLLFAALVTRMLGVKRTKDDLHSKNAMSALLFFKRFPDLYKFLLEKLEEGVQDINQGRLAASLYPILLLLARLSPSPLEGMTSSLTLANFVPLVVQCSKAQIFRLRDLASRALAPLVSLDALKNTICLLSNQTGEKSHNSIHGALLSIHQLLLAFNSHVNNHALKSSILEVLKPLLPLATLKNPCCVTRCATLNIFHLLAEKGWLVNFPDCVDDLVAISREMLQPTTSSTDFSRVPWYSLMQKSAAEIIINTKKSDSTGVSAHELLQWILFQKPFVRILALERLQTGPVSPSVLQSVVQNLINEENLDCRIAAYTVVLKTLENSESVGSKSMADNKDEEIFRIGVDLGVCAKELDALLSHIMTKIEGQVDGPARLRDEELVCIIPLLQHLLCRKDNNMKLKSLSSLCCHLQQWSDADQAPAVRLEAARATVALLQLALSDAKPSLLDYQNDRLLFAAFECLVLLLQDDDSEVRRATAAVWLILLALVEDPSKDNVEGEFSPVDDLKKQFGVECNAEDVKRPPRCETNVGSAIQTVVPSRVTVPCSNDCHIASTTEEKVEATGWETTANKEITERFEGASTVTSDEQARMQEIRADPKIIPELASSSKAPHALRAIAERAVGMAVGRQCFYGGSVLGFTSLCADRVLNALLLFIGNIGGVRATSLLCSLILRDLSSTEFGLSEEDDRAFDKSETSTHREELVLADYAVESLMCSDLRETSVIMTDFVLPHIVALQQNNFCSFGCCLEAGNRSGLLQPELALTEVIAMICKDICHICCQLCAKKAFSWQITNSSAWLVKLYKRVTLAYTLIQSCSRNFSPSPAQTVFKKTLQHVKHAIHQQYFQSSLTAKILAIVHLQV</sequence>
<dbReference type="SUPFAM" id="SSF48371">
    <property type="entry name" value="ARM repeat"/>
    <property type="match status" value="1"/>
</dbReference>
<evidence type="ECO:0000259" key="6">
    <source>
        <dbReference type="Pfam" id="PF25151"/>
    </source>
</evidence>
<evidence type="ECO:0000313" key="7">
    <source>
        <dbReference type="Proteomes" id="UP000694843"/>
    </source>
</evidence>
<dbReference type="GO" id="GO:0005829">
    <property type="term" value="C:cytosol"/>
    <property type="evidence" value="ECO:0007669"/>
    <property type="project" value="TreeGrafter"/>
</dbReference>
<dbReference type="PANTHER" id="PTHR14387">
    <property type="entry name" value="THADA/DEATH RECEPTOR INTERACTING PROTEIN"/>
    <property type="match status" value="1"/>
</dbReference>
<dbReference type="InterPro" id="IPR056843">
    <property type="entry name" value="THADA-like_TPR"/>
</dbReference>
<proteinExistence type="inferred from homology"/>